<feature type="region of interest" description="Disordered" evidence="3">
    <location>
        <begin position="1"/>
        <end position="21"/>
    </location>
</feature>
<dbReference type="AlphaFoldDB" id="A0A7W6RDN4"/>
<proteinExistence type="inferred from homology"/>
<name>A0A7W6RDN4_9PROT</name>
<dbReference type="Gene3D" id="3.40.1350.10">
    <property type="match status" value="1"/>
</dbReference>
<dbReference type="NCBIfam" id="NF009151">
    <property type="entry name" value="PRK12497.1-5"/>
    <property type="match status" value="1"/>
</dbReference>
<feature type="compositionally biased region" description="Low complexity" evidence="3">
    <location>
        <begin position="1"/>
        <end position="10"/>
    </location>
</feature>
<comment type="caution">
    <text evidence="4">The sequence shown here is derived from an EMBL/GenBank/DDBJ whole genome shotgun (WGS) entry which is preliminary data.</text>
</comment>
<dbReference type="GO" id="GO:0003676">
    <property type="term" value="F:nucleic acid binding"/>
    <property type="evidence" value="ECO:0007669"/>
    <property type="project" value="InterPro"/>
</dbReference>
<protein>
    <recommendedName>
        <fullName evidence="2">UPF0102 protein GGD89_002281</fullName>
    </recommendedName>
</protein>
<organism evidence="4 5">
    <name type="scientific">Roseospira visakhapatnamensis</name>
    <dbReference type="NCBI Taxonomy" id="390880"/>
    <lineage>
        <taxon>Bacteria</taxon>
        <taxon>Pseudomonadati</taxon>
        <taxon>Pseudomonadota</taxon>
        <taxon>Alphaproteobacteria</taxon>
        <taxon>Rhodospirillales</taxon>
        <taxon>Rhodospirillaceae</taxon>
        <taxon>Roseospira</taxon>
    </lineage>
</organism>
<dbReference type="Pfam" id="PF02021">
    <property type="entry name" value="UPF0102"/>
    <property type="match status" value="1"/>
</dbReference>
<dbReference type="HAMAP" id="MF_00048">
    <property type="entry name" value="UPF0102"/>
    <property type="match status" value="1"/>
</dbReference>
<keyword evidence="4" id="KW-0540">Nuclease</keyword>
<evidence type="ECO:0000256" key="2">
    <source>
        <dbReference type="HAMAP-Rule" id="MF_00048"/>
    </source>
</evidence>
<keyword evidence="5" id="KW-1185">Reference proteome</keyword>
<dbReference type="Proteomes" id="UP000554286">
    <property type="component" value="Unassembled WGS sequence"/>
</dbReference>
<sequence>MSRSRPAAARRAADRAGRAAEDDAAAWLEARGWTVLARRAPGQRGRGVGEIDLIAQDGPVLVFVEVKARPSAAAALAAVTPAQRRRLATAAEAWLAAHPDHGADGVRFDVVAVPADGAPVHVPDAWRPEPEA</sequence>
<dbReference type="InterPro" id="IPR011856">
    <property type="entry name" value="tRNA_endonuc-like_dom_sf"/>
</dbReference>
<evidence type="ECO:0000256" key="3">
    <source>
        <dbReference type="SAM" id="MobiDB-lite"/>
    </source>
</evidence>
<evidence type="ECO:0000256" key="1">
    <source>
        <dbReference type="ARBA" id="ARBA00006738"/>
    </source>
</evidence>
<dbReference type="PANTHER" id="PTHR34039">
    <property type="entry name" value="UPF0102 PROTEIN YRAN"/>
    <property type="match status" value="1"/>
</dbReference>
<dbReference type="SUPFAM" id="SSF52980">
    <property type="entry name" value="Restriction endonuclease-like"/>
    <property type="match status" value="1"/>
</dbReference>
<dbReference type="GO" id="GO:0004519">
    <property type="term" value="F:endonuclease activity"/>
    <property type="evidence" value="ECO:0007669"/>
    <property type="project" value="UniProtKB-KW"/>
</dbReference>
<dbReference type="NCBIfam" id="TIGR00252">
    <property type="entry name" value="YraN family protein"/>
    <property type="match status" value="1"/>
</dbReference>
<dbReference type="RefSeq" id="WP_184045285.1">
    <property type="nucleotide sequence ID" value="NZ_JACIGK010000015.1"/>
</dbReference>
<comment type="similarity">
    <text evidence="1 2">Belongs to the UPF0102 family.</text>
</comment>
<dbReference type="InterPro" id="IPR003509">
    <property type="entry name" value="UPF0102_YraN-like"/>
</dbReference>
<accession>A0A7W6RDN4</accession>
<reference evidence="4 5" key="1">
    <citation type="submission" date="2020-08" db="EMBL/GenBank/DDBJ databases">
        <title>Genome sequencing of Purple Non-Sulfur Bacteria from various extreme environments.</title>
        <authorList>
            <person name="Mayer M."/>
        </authorList>
    </citation>
    <scope>NUCLEOTIDE SEQUENCE [LARGE SCALE GENOMIC DNA]</scope>
    <source>
        <strain evidence="4 5">JA131</strain>
    </source>
</reference>
<gene>
    <name evidence="4" type="ORF">GGD89_002281</name>
</gene>
<evidence type="ECO:0000313" key="4">
    <source>
        <dbReference type="EMBL" id="MBB4266649.1"/>
    </source>
</evidence>
<dbReference type="PANTHER" id="PTHR34039:SF1">
    <property type="entry name" value="UPF0102 PROTEIN YRAN"/>
    <property type="match status" value="1"/>
</dbReference>
<keyword evidence="4" id="KW-0255">Endonuclease</keyword>
<dbReference type="EMBL" id="JACIGK010000015">
    <property type="protein sequence ID" value="MBB4266649.1"/>
    <property type="molecule type" value="Genomic_DNA"/>
</dbReference>
<feature type="compositionally biased region" description="Basic and acidic residues" evidence="3">
    <location>
        <begin position="11"/>
        <end position="21"/>
    </location>
</feature>
<keyword evidence="4" id="KW-0378">Hydrolase</keyword>
<dbReference type="InterPro" id="IPR011335">
    <property type="entry name" value="Restrct_endonuc-II-like"/>
</dbReference>
<evidence type="ECO:0000313" key="5">
    <source>
        <dbReference type="Proteomes" id="UP000554286"/>
    </source>
</evidence>